<gene>
    <name evidence="2" type="ORF">HG15A2_33160</name>
</gene>
<dbReference type="Proteomes" id="UP000319852">
    <property type="component" value="Chromosome"/>
</dbReference>
<proteinExistence type="predicted"/>
<organism evidence="2 3">
    <name type="scientific">Adhaeretor mobilis</name>
    <dbReference type="NCBI Taxonomy" id="1930276"/>
    <lineage>
        <taxon>Bacteria</taxon>
        <taxon>Pseudomonadati</taxon>
        <taxon>Planctomycetota</taxon>
        <taxon>Planctomycetia</taxon>
        <taxon>Pirellulales</taxon>
        <taxon>Lacipirellulaceae</taxon>
        <taxon>Adhaeretor</taxon>
    </lineage>
</organism>
<evidence type="ECO:0000313" key="2">
    <source>
        <dbReference type="EMBL" id="QDS99980.1"/>
    </source>
</evidence>
<keyword evidence="3" id="KW-1185">Reference proteome</keyword>
<dbReference type="OrthoDB" id="232040at2"/>
<evidence type="ECO:0000313" key="3">
    <source>
        <dbReference type="Proteomes" id="UP000319852"/>
    </source>
</evidence>
<accession>A0A517MYL0</accession>
<name>A0A517MYL0_9BACT</name>
<dbReference type="KEGG" id="amob:HG15A2_33160"/>
<evidence type="ECO:0000256" key="1">
    <source>
        <dbReference type="SAM" id="MobiDB-lite"/>
    </source>
</evidence>
<dbReference type="EMBL" id="CP036263">
    <property type="protein sequence ID" value="QDS99980.1"/>
    <property type="molecule type" value="Genomic_DNA"/>
</dbReference>
<reference evidence="2 3" key="1">
    <citation type="submission" date="2019-02" db="EMBL/GenBank/DDBJ databases">
        <title>Deep-cultivation of Planctomycetes and their phenomic and genomic characterization uncovers novel biology.</title>
        <authorList>
            <person name="Wiegand S."/>
            <person name="Jogler M."/>
            <person name="Boedeker C."/>
            <person name="Pinto D."/>
            <person name="Vollmers J."/>
            <person name="Rivas-Marin E."/>
            <person name="Kohn T."/>
            <person name="Peeters S.H."/>
            <person name="Heuer A."/>
            <person name="Rast P."/>
            <person name="Oberbeckmann S."/>
            <person name="Bunk B."/>
            <person name="Jeske O."/>
            <person name="Meyerdierks A."/>
            <person name="Storesund J.E."/>
            <person name="Kallscheuer N."/>
            <person name="Luecker S."/>
            <person name="Lage O.M."/>
            <person name="Pohl T."/>
            <person name="Merkel B.J."/>
            <person name="Hornburger P."/>
            <person name="Mueller R.-W."/>
            <person name="Bruemmer F."/>
            <person name="Labrenz M."/>
            <person name="Spormann A.M."/>
            <person name="Op den Camp H."/>
            <person name="Overmann J."/>
            <person name="Amann R."/>
            <person name="Jetten M.S.M."/>
            <person name="Mascher T."/>
            <person name="Medema M.H."/>
            <person name="Devos D.P."/>
            <person name="Kaster A.-K."/>
            <person name="Ovreas L."/>
            <person name="Rohde M."/>
            <person name="Galperin M.Y."/>
            <person name="Jogler C."/>
        </authorList>
    </citation>
    <scope>NUCLEOTIDE SEQUENCE [LARGE SCALE GENOMIC DNA]</scope>
    <source>
        <strain evidence="2 3">HG15A2</strain>
    </source>
</reference>
<dbReference type="AlphaFoldDB" id="A0A517MYL0"/>
<sequence>MPWVLHTEGGKTHLGLKMPESGDHGAATYSDPQGELFKLPDGEIEMRAPSDVSVMPAGLEKTLSVEDFRDLLAFLSGESNTSE</sequence>
<feature type="region of interest" description="Disordered" evidence="1">
    <location>
        <begin position="1"/>
        <end position="29"/>
    </location>
</feature>
<protein>
    <submittedName>
        <fullName evidence="2">Uncharacterized protein</fullName>
    </submittedName>
</protein>
<dbReference type="RefSeq" id="WP_145061147.1">
    <property type="nucleotide sequence ID" value="NZ_CP036263.1"/>
</dbReference>